<dbReference type="CDD" id="cd10936">
    <property type="entry name" value="CE4_DAC2"/>
    <property type="match status" value="1"/>
</dbReference>
<dbReference type="Proteomes" id="UP000289856">
    <property type="component" value="Chromosome"/>
</dbReference>
<dbReference type="InterPro" id="IPR006837">
    <property type="entry name" value="Divergent_DAC"/>
</dbReference>
<dbReference type="SUPFAM" id="SSF88713">
    <property type="entry name" value="Glycoside hydrolase/deacetylase"/>
    <property type="match status" value="1"/>
</dbReference>
<evidence type="ECO:0000256" key="1">
    <source>
        <dbReference type="SAM" id="MobiDB-lite"/>
    </source>
</evidence>
<gene>
    <name evidence="3" type="ORF">KCTCHS21_23110</name>
</gene>
<evidence type="ECO:0000313" key="4">
    <source>
        <dbReference type="Proteomes" id="UP000289856"/>
    </source>
</evidence>
<keyword evidence="2" id="KW-0732">Signal</keyword>
<evidence type="ECO:0000313" key="3">
    <source>
        <dbReference type="EMBL" id="BBI32912.1"/>
    </source>
</evidence>
<organism evidence="3 4">
    <name type="scientific">Cohnella abietis</name>
    <dbReference type="NCBI Taxonomy" id="2507935"/>
    <lineage>
        <taxon>Bacteria</taxon>
        <taxon>Bacillati</taxon>
        <taxon>Bacillota</taxon>
        <taxon>Bacilli</taxon>
        <taxon>Bacillales</taxon>
        <taxon>Paenibacillaceae</taxon>
        <taxon>Cohnella</taxon>
    </lineage>
</organism>
<dbReference type="EMBL" id="AP019400">
    <property type="protein sequence ID" value="BBI32912.1"/>
    <property type="molecule type" value="Genomic_DNA"/>
</dbReference>
<accession>A0A3T1D473</accession>
<feature type="compositionally biased region" description="Polar residues" evidence="1">
    <location>
        <begin position="40"/>
        <end position="54"/>
    </location>
</feature>
<sequence length="305" mass="33259">MKNTKKSFSKIGILAAVGIFTGAFTFQAQTHAYVQANTQAHPQAHAQTNTQAHEPSSFHAVTPGDKPVTAPRQIAIVIDDLGNGMKGTEQMLQLPIKLTVAVMPFLPTTKKDAEAAFAKGHDVIVHLPMEPVRGLKSWLGPGAITTDLTDEEIRKRVEGAIADVPHAIGMNNHMGSKATADKRVMRVVLQVCKEKGLFFLDSRTSFKTVVPAVAKELGVFTLHNDVFLDDVYTHNHVMHQIGVLKKFLTKNERCIVIGHVGAPGLYTSGVLKNVIPELKSQATFVRLTQLLPLPTTPTLQGEKKR</sequence>
<dbReference type="GO" id="GO:0005975">
    <property type="term" value="P:carbohydrate metabolic process"/>
    <property type="evidence" value="ECO:0007669"/>
    <property type="project" value="InterPro"/>
</dbReference>
<evidence type="ECO:0000256" key="2">
    <source>
        <dbReference type="SAM" id="SignalP"/>
    </source>
</evidence>
<dbReference type="Pfam" id="PF04748">
    <property type="entry name" value="Polysacc_deac_2"/>
    <property type="match status" value="1"/>
</dbReference>
<feature type="chain" id="PRO_5019428594" description="Divergent polysaccharide deacetylase family protein" evidence="2">
    <location>
        <begin position="29"/>
        <end position="305"/>
    </location>
</feature>
<dbReference type="PANTHER" id="PTHR30105">
    <property type="entry name" value="UNCHARACTERIZED YIBQ-RELATED"/>
    <property type="match status" value="1"/>
</dbReference>
<name>A0A3T1D473_9BACL</name>
<feature type="signal peptide" evidence="2">
    <location>
        <begin position="1"/>
        <end position="28"/>
    </location>
</feature>
<proteinExistence type="predicted"/>
<protein>
    <recommendedName>
        <fullName evidence="5">Divergent polysaccharide deacetylase family protein</fullName>
    </recommendedName>
</protein>
<dbReference type="PANTHER" id="PTHR30105:SF2">
    <property type="entry name" value="DIVERGENT POLYSACCHARIDE DEACETYLASE SUPERFAMILY"/>
    <property type="match status" value="1"/>
</dbReference>
<feature type="region of interest" description="Disordered" evidence="1">
    <location>
        <begin position="40"/>
        <end position="65"/>
    </location>
</feature>
<keyword evidence="4" id="KW-1185">Reference proteome</keyword>
<dbReference type="RefSeq" id="WP_130607804.1">
    <property type="nucleotide sequence ID" value="NZ_AP019400.1"/>
</dbReference>
<dbReference type="Gene3D" id="3.20.20.370">
    <property type="entry name" value="Glycoside hydrolase/deacetylase"/>
    <property type="match status" value="1"/>
</dbReference>
<dbReference type="OrthoDB" id="9784811at2"/>
<reference evidence="3 4" key="1">
    <citation type="submission" date="2019-01" db="EMBL/GenBank/DDBJ databases">
        <title>Complete genome sequence of Cohnella hallensis HS21 isolated from Korean fir (Abies koreana) rhizospheric soil.</title>
        <authorList>
            <person name="Jiang L."/>
            <person name="Kang S.W."/>
            <person name="Kim S."/>
            <person name="Jung J."/>
            <person name="Kim C.Y."/>
            <person name="Kim D.H."/>
            <person name="Kim S.W."/>
            <person name="Lee J."/>
        </authorList>
    </citation>
    <scope>NUCLEOTIDE SEQUENCE [LARGE SCALE GENOMIC DNA]</scope>
    <source>
        <strain evidence="3 4">HS21</strain>
    </source>
</reference>
<dbReference type="KEGG" id="cohn:KCTCHS21_23110"/>
<dbReference type="AlphaFoldDB" id="A0A3T1D473"/>
<evidence type="ECO:0008006" key="5">
    <source>
        <dbReference type="Google" id="ProtNLM"/>
    </source>
</evidence>
<dbReference type="InterPro" id="IPR011330">
    <property type="entry name" value="Glyco_hydro/deAcase_b/a-brl"/>
</dbReference>